<dbReference type="InterPro" id="IPR034804">
    <property type="entry name" value="SQR/QFR_C/D"/>
</dbReference>
<reference evidence="2 3" key="1">
    <citation type="submission" date="2019-08" db="EMBL/GenBank/DDBJ databases">
        <title>Genomes of Antarctic Bizionia species.</title>
        <authorList>
            <person name="Bowman J.P."/>
        </authorList>
    </citation>
    <scope>NUCLEOTIDE SEQUENCE [LARGE SCALE GENOMIC DNA]</scope>
    <source>
        <strain evidence="2 3">ADA-4</strain>
    </source>
</reference>
<feature type="transmembrane region" description="Helical" evidence="1">
    <location>
        <begin position="106"/>
        <end position="126"/>
    </location>
</feature>
<dbReference type="AlphaFoldDB" id="A0A5D0RBB2"/>
<dbReference type="Gene3D" id="1.20.1300.10">
    <property type="entry name" value="Fumarate reductase/succinate dehydrogenase, transmembrane subunit"/>
    <property type="match status" value="1"/>
</dbReference>
<dbReference type="SUPFAM" id="SSF81343">
    <property type="entry name" value="Fumarate reductase respiratory complex transmembrane subunits"/>
    <property type="match status" value="1"/>
</dbReference>
<evidence type="ECO:0000313" key="3">
    <source>
        <dbReference type="Proteomes" id="UP000323720"/>
    </source>
</evidence>
<protein>
    <submittedName>
        <fullName evidence="2">Succinate dehydrogenase cytochrome b subunit</fullName>
    </submittedName>
</protein>
<dbReference type="CDD" id="cd03498">
    <property type="entry name" value="SQR_TypeB_2_TM"/>
    <property type="match status" value="1"/>
</dbReference>
<keyword evidence="3" id="KW-1185">Reference proteome</keyword>
<gene>
    <name evidence="2" type="ORF">ES674_03970</name>
</gene>
<feature type="transmembrane region" description="Helical" evidence="1">
    <location>
        <begin position="198"/>
        <end position="220"/>
    </location>
</feature>
<keyword evidence="1" id="KW-0472">Membrane</keyword>
<organism evidence="2 3">
    <name type="scientific">Bizionia myxarmorum</name>
    <dbReference type="NCBI Taxonomy" id="291186"/>
    <lineage>
        <taxon>Bacteria</taxon>
        <taxon>Pseudomonadati</taxon>
        <taxon>Bacteroidota</taxon>
        <taxon>Flavobacteriia</taxon>
        <taxon>Flavobacteriales</taxon>
        <taxon>Flavobacteriaceae</taxon>
        <taxon>Bizionia</taxon>
    </lineage>
</organism>
<dbReference type="OrthoDB" id="9802842at2"/>
<dbReference type="RefSeq" id="WP_148402677.1">
    <property type="nucleotide sequence ID" value="NZ_VSKK01000001.1"/>
</dbReference>
<keyword evidence="1" id="KW-0812">Transmembrane</keyword>
<dbReference type="EMBL" id="VSKK01000001">
    <property type="protein sequence ID" value="TYB78940.1"/>
    <property type="molecule type" value="Genomic_DNA"/>
</dbReference>
<dbReference type="GO" id="GO:0016020">
    <property type="term" value="C:membrane"/>
    <property type="evidence" value="ECO:0007669"/>
    <property type="project" value="InterPro"/>
</dbReference>
<feature type="transmembrane region" description="Helical" evidence="1">
    <location>
        <begin position="12"/>
        <end position="38"/>
    </location>
</feature>
<dbReference type="NCBIfam" id="TIGR02046">
    <property type="entry name" value="sdhC_b558_fam"/>
    <property type="match status" value="1"/>
</dbReference>
<feature type="transmembrane region" description="Helical" evidence="1">
    <location>
        <begin position="164"/>
        <end position="186"/>
    </location>
</feature>
<feature type="transmembrane region" description="Helical" evidence="1">
    <location>
        <begin position="58"/>
        <end position="78"/>
    </location>
</feature>
<keyword evidence="1" id="KW-1133">Transmembrane helix</keyword>
<dbReference type="Proteomes" id="UP000323720">
    <property type="component" value="Unassembled WGS sequence"/>
</dbReference>
<comment type="caution">
    <text evidence="2">The sequence shown here is derived from an EMBL/GenBank/DDBJ whole genome shotgun (WGS) entry which is preliminary data.</text>
</comment>
<accession>A0A5D0RBB2</accession>
<evidence type="ECO:0000313" key="2">
    <source>
        <dbReference type="EMBL" id="TYB78940.1"/>
    </source>
</evidence>
<evidence type="ECO:0000256" key="1">
    <source>
        <dbReference type="SAM" id="Phobius"/>
    </source>
</evidence>
<proteinExistence type="predicted"/>
<sequence length="225" mass="25568">MSGILNSSIGRKFAMALSAFFLMIFLLQHFAINMLSVFSPDTFNEVSHFMGTFWLVQYIFQPILILGVLFHFIMGFVLEIKNKGARKISYARNNGNANSTWMSRNMIWSGAAILAFIVLHFIDFWFPEINTKYIQGDMSGVLANGEGFRYYEELVHKFQNPLRVAAYCLAFVFLALHLLHGFMSAFQSVGANNKYTKGLMGFAKVYAIGIPLGFIFIALFHHLNN</sequence>
<name>A0A5D0RBB2_9FLAO</name>
<dbReference type="InterPro" id="IPR011138">
    <property type="entry name" value="Cytochrome_b-558"/>
</dbReference>